<sequence length="98" mass="11044">MPVTKTAKRALRGSRVKESINKLIISKLEIAVRKAKKSKLEKDVRVASFLSDRAAKKRVIHKNKAARIKSQMAKLLVKKTEKKEVKPKAQKSSKAPKI</sequence>
<evidence type="ECO:0000313" key="9">
    <source>
        <dbReference type="Proteomes" id="UP000034013"/>
    </source>
</evidence>
<organism evidence="8 9">
    <name type="scientific">Candidatus Woesebacteria bacterium GW2011_GWA2_40_7</name>
    <dbReference type="NCBI Taxonomy" id="1618562"/>
    <lineage>
        <taxon>Bacteria</taxon>
        <taxon>Candidatus Woeseibacteriota</taxon>
    </lineage>
</organism>
<dbReference type="Pfam" id="PF01649">
    <property type="entry name" value="Ribosomal_S20p"/>
    <property type="match status" value="1"/>
</dbReference>
<reference evidence="8 9" key="1">
    <citation type="journal article" date="2015" name="Nature">
        <title>rRNA introns, odd ribosomes, and small enigmatic genomes across a large radiation of phyla.</title>
        <authorList>
            <person name="Brown C.T."/>
            <person name="Hug L.A."/>
            <person name="Thomas B.C."/>
            <person name="Sharon I."/>
            <person name="Castelle C.J."/>
            <person name="Singh A."/>
            <person name="Wilkins M.J."/>
            <person name="Williams K.H."/>
            <person name="Banfield J.F."/>
        </authorList>
    </citation>
    <scope>NUCLEOTIDE SEQUENCE [LARGE SCALE GENOMIC DNA]</scope>
</reference>
<dbReference type="InterPro" id="IPR036510">
    <property type="entry name" value="Ribosomal_bS20_sf"/>
</dbReference>
<dbReference type="EMBL" id="LBZO01000026">
    <property type="protein sequence ID" value="KKR73250.1"/>
    <property type="molecule type" value="Genomic_DNA"/>
</dbReference>
<evidence type="ECO:0000313" key="8">
    <source>
        <dbReference type="EMBL" id="KKR73250.1"/>
    </source>
</evidence>
<keyword evidence="3 8" id="KW-0689">Ribosomal protein</keyword>
<dbReference type="GO" id="GO:1990904">
    <property type="term" value="C:ribonucleoprotein complex"/>
    <property type="evidence" value="ECO:0007669"/>
    <property type="project" value="UniProtKB-KW"/>
</dbReference>
<dbReference type="AlphaFoldDB" id="A0A0G0VMY2"/>
<dbReference type="GO" id="GO:0003735">
    <property type="term" value="F:structural constituent of ribosome"/>
    <property type="evidence" value="ECO:0007669"/>
    <property type="project" value="InterPro"/>
</dbReference>
<feature type="compositionally biased region" description="Basic residues" evidence="7">
    <location>
        <begin position="88"/>
        <end position="98"/>
    </location>
</feature>
<keyword evidence="1" id="KW-0699">rRNA-binding</keyword>
<dbReference type="GO" id="GO:0019843">
    <property type="term" value="F:rRNA binding"/>
    <property type="evidence" value="ECO:0007669"/>
    <property type="project" value="UniProtKB-KW"/>
</dbReference>
<proteinExistence type="predicted"/>
<evidence type="ECO:0000256" key="2">
    <source>
        <dbReference type="ARBA" id="ARBA00022884"/>
    </source>
</evidence>
<dbReference type="Gene3D" id="1.20.58.110">
    <property type="entry name" value="Ribosomal protein S20"/>
    <property type="match status" value="1"/>
</dbReference>
<dbReference type="PATRIC" id="fig|1618562.3.peg.578"/>
<protein>
    <recommendedName>
        <fullName evidence="5">Small ribosomal subunit protein bS20</fullName>
    </recommendedName>
    <alternativeName>
        <fullName evidence="6">30S ribosomal protein S20</fullName>
    </alternativeName>
</protein>
<evidence type="ECO:0000256" key="5">
    <source>
        <dbReference type="ARBA" id="ARBA00035136"/>
    </source>
</evidence>
<keyword evidence="2" id="KW-0694">RNA-binding</keyword>
<keyword evidence="4" id="KW-0687">Ribonucleoprotein</keyword>
<dbReference type="NCBIfam" id="TIGR00029">
    <property type="entry name" value="S20"/>
    <property type="match status" value="1"/>
</dbReference>
<evidence type="ECO:0000256" key="3">
    <source>
        <dbReference type="ARBA" id="ARBA00022980"/>
    </source>
</evidence>
<dbReference type="Proteomes" id="UP000034013">
    <property type="component" value="Unassembled WGS sequence"/>
</dbReference>
<dbReference type="GO" id="GO:0006412">
    <property type="term" value="P:translation"/>
    <property type="evidence" value="ECO:0007669"/>
    <property type="project" value="InterPro"/>
</dbReference>
<feature type="region of interest" description="Disordered" evidence="7">
    <location>
        <begin position="79"/>
        <end position="98"/>
    </location>
</feature>
<dbReference type="GO" id="GO:0005840">
    <property type="term" value="C:ribosome"/>
    <property type="evidence" value="ECO:0007669"/>
    <property type="project" value="UniProtKB-KW"/>
</dbReference>
<evidence type="ECO:0000256" key="7">
    <source>
        <dbReference type="SAM" id="MobiDB-lite"/>
    </source>
</evidence>
<evidence type="ECO:0000256" key="1">
    <source>
        <dbReference type="ARBA" id="ARBA00022730"/>
    </source>
</evidence>
<dbReference type="InterPro" id="IPR002583">
    <property type="entry name" value="Ribosomal_bS20"/>
</dbReference>
<accession>A0A0G0VMY2</accession>
<name>A0A0G0VMY2_9BACT</name>
<comment type="caution">
    <text evidence="8">The sequence shown here is derived from an EMBL/GenBank/DDBJ whole genome shotgun (WGS) entry which is preliminary data.</text>
</comment>
<evidence type="ECO:0000256" key="6">
    <source>
        <dbReference type="ARBA" id="ARBA00035343"/>
    </source>
</evidence>
<gene>
    <name evidence="8" type="ORF">UU16_C0026G0008</name>
</gene>
<evidence type="ECO:0000256" key="4">
    <source>
        <dbReference type="ARBA" id="ARBA00023274"/>
    </source>
</evidence>
<dbReference type="SUPFAM" id="SSF46992">
    <property type="entry name" value="Ribosomal protein S20"/>
    <property type="match status" value="1"/>
</dbReference>